<name>A0A014PTB5_9GAMM</name>
<accession>A0A014PTB5</accession>
<evidence type="ECO:0000313" key="1">
    <source>
        <dbReference type="EMBL" id="EXU74092.1"/>
    </source>
</evidence>
<dbReference type="STRING" id="69222.BG55_18905"/>
<proteinExistence type="predicted"/>
<dbReference type="Pfam" id="PF05936">
    <property type="entry name" value="T6SS_VasE"/>
    <property type="match status" value="1"/>
</dbReference>
<dbReference type="PATRIC" id="fig|69222.5.peg.3853"/>
<organism evidence="1 2">
    <name type="scientific">Erwinia mallotivora</name>
    <dbReference type="NCBI Taxonomy" id="69222"/>
    <lineage>
        <taxon>Bacteria</taxon>
        <taxon>Pseudomonadati</taxon>
        <taxon>Pseudomonadota</taxon>
        <taxon>Gammaproteobacteria</taxon>
        <taxon>Enterobacterales</taxon>
        <taxon>Erwiniaceae</taxon>
        <taxon>Erwinia</taxon>
    </lineage>
</organism>
<sequence>MKIHRPLWNEGALLSPQQFQQQSEWDAHSRAHVSVRGSAFPWGVGHVELDDAMLASGRIQAHSLLLWLPDDTLVDTRKSDLPPPPREVGVPASGGNAAVTVYVALPVMQAGIVNVQTNAQSAERPLRYVEAWETISDRFGQDEESMAVARFNLAFRFDQEDNSAWETCAVARLLRDGQGGWRQDPDFIPPMALFSASRGLCERLALLNRQLRSRRQRLMAMRRESNERMADFAVADVSLFWLLNALNSHARVLSEFERFPNRHPEQVWAELARLAGSMLTFSLEHDLDAIPGYDHRAAEKTFPPLFDLISELLDASLPSRVVAVRMDRLDPETWKAVLHDIRLRDEADFYLSVRASQPAWQIAERFAEMCIAGAPANVGEVSGVAVEGIGLIALSRVPAALPLRLENQYFVLDMASPAAREMLDQGVCVFYVPSLLGELELELFAVLRS</sequence>
<protein>
    <recommendedName>
        <fullName evidence="3">Type VI secretion protein</fullName>
    </recommendedName>
</protein>
<gene>
    <name evidence="1" type="ORF">BG55_18905</name>
</gene>
<dbReference type="PANTHER" id="PTHR35566:SF1">
    <property type="entry name" value="TYPE VI SECRETION SYSTEM BASEPLATE COMPONENT TSSK1"/>
    <property type="match status" value="1"/>
</dbReference>
<keyword evidence="2" id="KW-1185">Reference proteome</keyword>
<dbReference type="EMBL" id="JFHN01000066">
    <property type="protein sequence ID" value="EXU74092.1"/>
    <property type="molecule type" value="Genomic_DNA"/>
</dbReference>
<dbReference type="RefSeq" id="WP_034940267.1">
    <property type="nucleotide sequence ID" value="NZ_JFHN01000066.1"/>
</dbReference>
<dbReference type="PANTHER" id="PTHR35566">
    <property type="entry name" value="BLR3599 PROTEIN"/>
    <property type="match status" value="1"/>
</dbReference>
<reference evidence="1 2" key="1">
    <citation type="submission" date="2014-02" db="EMBL/GenBank/DDBJ databases">
        <title>Draft genome of Erwinia mallotivora strain BT-MARDI, a papaya dieback pathogen.</title>
        <authorList>
            <person name="Redzuan R."/>
            <person name="Abu Bakar N."/>
            <person name="Badrun R."/>
            <person name="Mohd Raih M.F."/>
            <person name="Rozano L."/>
            <person name="Mat Amin N."/>
        </authorList>
    </citation>
    <scope>NUCLEOTIDE SEQUENCE [LARGE SCALE GENOMIC DNA]</scope>
    <source>
        <strain evidence="1 2">BT-MARDI</strain>
    </source>
</reference>
<dbReference type="NCBIfam" id="TIGR03353">
    <property type="entry name" value="VI_chp_4"/>
    <property type="match status" value="1"/>
</dbReference>
<dbReference type="InterPro" id="IPR010263">
    <property type="entry name" value="T6SS_TssK"/>
</dbReference>
<dbReference type="Proteomes" id="UP000019918">
    <property type="component" value="Unassembled WGS sequence"/>
</dbReference>
<dbReference type="AlphaFoldDB" id="A0A014PTB5"/>
<evidence type="ECO:0008006" key="3">
    <source>
        <dbReference type="Google" id="ProtNLM"/>
    </source>
</evidence>
<comment type="caution">
    <text evidence="1">The sequence shown here is derived from an EMBL/GenBank/DDBJ whole genome shotgun (WGS) entry which is preliminary data.</text>
</comment>
<evidence type="ECO:0000313" key="2">
    <source>
        <dbReference type="Proteomes" id="UP000019918"/>
    </source>
</evidence>
<dbReference type="OrthoDB" id="9775333at2"/>